<sequence>MRKTSIFALLIVSGLLSTAASARTICTIVADASKSGAVLQSGDCTSRVTPASTFKIAISLMGFDAGVLQDEHTPAWPYQPGYPDWGGDAWRQSTDASRWMQYSVVWFSQRVAHQLGEAKFQRYARDFGYGNHDVSGEPGKRNGMEGAWINSSLRISPSEQIVFLRRLVNRQLPVSAHAYEMTGRITLIAAALDGWEIHGKTGTGSPGSDGRYDPAHAYGWFVGWAIKGGQKRLFARLIQDDKPTQPNAGLRARDSLLADFPVLVEAMDDNRASRQR</sequence>
<evidence type="ECO:0000256" key="3">
    <source>
        <dbReference type="ARBA" id="ARBA00012865"/>
    </source>
</evidence>
<dbReference type="InterPro" id="IPR012338">
    <property type="entry name" value="Beta-lactam/transpept-like"/>
</dbReference>
<organism evidence="11 12">
    <name type="scientific">Cupriavidus pauculus</name>
    <dbReference type="NCBI Taxonomy" id="82633"/>
    <lineage>
        <taxon>Bacteria</taxon>
        <taxon>Pseudomonadati</taxon>
        <taxon>Pseudomonadota</taxon>
        <taxon>Betaproteobacteria</taxon>
        <taxon>Burkholderiales</taxon>
        <taxon>Burkholderiaceae</taxon>
        <taxon>Cupriavidus</taxon>
    </lineage>
</organism>
<evidence type="ECO:0000256" key="1">
    <source>
        <dbReference type="ARBA" id="ARBA00001526"/>
    </source>
</evidence>
<dbReference type="GO" id="GO:0005886">
    <property type="term" value="C:plasma membrane"/>
    <property type="evidence" value="ECO:0007669"/>
    <property type="project" value="TreeGrafter"/>
</dbReference>
<comment type="similarity">
    <text evidence="2 8">Belongs to the class-D beta-lactamase family.</text>
</comment>
<evidence type="ECO:0000256" key="4">
    <source>
        <dbReference type="ARBA" id="ARBA00022729"/>
    </source>
</evidence>
<dbReference type="EC" id="3.5.2.6" evidence="3 8"/>
<evidence type="ECO:0000259" key="10">
    <source>
        <dbReference type="Pfam" id="PF00905"/>
    </source>
</evidence>
<proteinExistence type="inferred from homology"/>
<protein>
    <recommendedName>
        <fullName evidence="3 8">Beta-lactamase</fullName>
        <ecNumber evidence="3 8">3.5.2.6</ecNumber>
    </recommendedName>
</protein>
<dbReference type="InterPro" id="IPR001460">
    <property type="entry name" value="PCN-bd_Tpept"/>
</dbReference>
<comment type="catalytic activity">
    <reaction evidence="1 8">
        <text>a beta-lactam + H2O = a substituted beta-amino acid</text>
        <dbReference type="Rhea" id="RHEA:20401"/>
        <dbReference type="ChEBI" id="CHEBI:15377"/>
        <dbReference type="ChEBI" id="CHEBI:35627"/>
        <dbReference type="ChEBI" id="CHEBI:140347"/>
        <dbReference type="EC" id="3.5.2.6"/>
    </reaction>
</comment>
<evidence type="ECO:0000256" key="6">
    <source>
        <dbReference type="ARBA" id="ARBA00023251"/>
    </source>
</evidence>
<keyword evidence="5 8" id="KW-0378">Hydrolase</keyword>
<dbReference type="GO" id="GO:0071555">
    <property type="term" value="P:cell wall organization"/>
    <property type="evidence" value="ECO:0007669"/>
    <property type="project" value="TreeGrafter"/>
</dbReference>
<keyword evidence="4 9" id="KW-0732">Signal</keyword>
<feature type="modified residue" description="N6-carboxylysine" evidence="7">
    <location>
        <position position="55"/>
    </location>
</feature>
<dbReference type="InterPro" id="IPR002137">
    <property type="entry name" value="Beta-lactam_class-D_AS"/>
</dbReference>
<evidence type="ECO:0000256" key="7">
    <source>
        <dbReference type="PIRSR" id="PIRSR602137-50"/>
    </source>
</evidence>
<dbReference type="Pfam" id="PF00905">
    <property type="entry name" value="Transpeptidase"/>
    <property type="match status" value="1"/>
</dbReference>
<evidence type="ECO:0000256" key="9">
    <source>
        <dbReference type="SAM" id="SignalP"/>
    </source>
</evidence>
<dbReference type="GO" id="GO:0008800">
    <property type="term" value="F:beta-lactamase activity"/>
    <property type="evidence" value="ECO:0007669"/>
    <property type="project" value="UniProtKB-UniRule"/>
</dbReference>
<accession>A0A5P2H1D7</accession>
<dbReference type="EMBL" id="CP044065">
    <property type="protein sequence ID" value="QET01762.1"/>
    <property type="molecule type" value="Genomic_DNA"/>
</dbReference>
<dbReference type="GO" id="GO:0008658">
    <property type="term" value="F:penicillin binding"/>
    <property type="evidence" value="ECO:0007669"/>
    <property type="project" value="InterPro"/>
</dbReference>
<dbReference type="Proteomes" id="UP000322822">
    <property type="component" value="Chromosome 1"/>
</dbReference>
<feature type="active site" description="Acyl-ester intermediate" evidence="7">
    <location>
        <position position="52"/>
    </location>
</feature>
<evidence type="ECO:0000256" key="8">
    <source>
        <dbReference type="RuleBase" id="RU361140"/>
    </source>
</evidence>
<dbReference type="Gene3D" id="3.40.710.10">
    <property type="entry name" value="DD-peptidase/beta-lactamase superfamily"/>
    <property type="match status" value="1"/>
</dbReference>
<dbReference type="InterPro" id="IPR050515">
    <property type="entry name" value="Beta-lactam/transpept"/>
</dbReference>
<evidence type="ECO:0000313" key="11">
    <source>
        <dbReference type="EMBL" id="QET01762.1"/>
    </source>
</evidence>
<gene>
    <name evidence="11" type="primary">blaOXA</name>
    <name evidence="11" type="ORF">FOB72_06690</name>
</gene>
<feature type="signal peptide" evidence="9">
    <location>
        <begin position="1"/>
        <end position="22"/>
    </location>
</feature>
<keyword evidence="6 8" id="KW-0046">Antibiotic resistance</keyword>
<evidence type="ECO:0000313" key="12">
    <source>
        <dbReference type="Proteomes" id="UP000322822"/>
    </source>
</evidence>
<dbReference type="PANTHER" id="PTHR30627:SF6">
    <property type="entry name" value="BETA-LACTAMASE YBXI-RELATED"/>
    <property type="match status" value="1"/>
</dbReference>
<dbReference type="GO" id="GO:0017001">
    <property type="term" value="P:antibiotic catabolic process"/>
    <property type="evidence" value="ECO:0007669"/>
    <property type="project" value="InterPro"/>
</dbReference>
<name>A0A5P2H1D7_9BURK</name>
<dbReference type="NCBIfam" id="NF000270">
    <property type="entry name" value="bla_class_D_alt"/>
    <property type="match status" value="1"/>
</dbReference>
<dbReference type="OrthoDB" id="9762883at2"/>
<dbReference type="RefSeq" id="WP_150371812.1">
    <property type="nucleotide sequence ID" value="NZ_CP044065.1"/>
</dbReference>
<evidence type="ECO:0000256" key="2">
    <source>
        <dbReference type="ARBA" id="ARBA00007898"/>
    </source>
</evidence>
<dbReference type="SUPFAM" id="SSF56601">
    <property type="entry name" value="beta-lactamase/transpeptidase-like"/>
    <property type="match status" value="1"/>
</dbReference>
<dbReference type="GO" id="GO:0046677">
    <property type="term" value="P:response to antibiotic"/>
    <property type="evidence" value="ECO:0007669"/>
    <property type="project" value="UniProtKB-UniRule"/>
</dbReference>
<dbReference type="PANTHER" id="PTHR30627">
    <property type="entry name" value="PEPTIDOGLYCAN D,D-TRANSPEPTIDASE"/>
    <property type="match status" value="1"/>
</dbReference>
<evidence type="ECO:0000256" key="5">
    <source>
        <dbReference type="ARBA" id="ARBA00022801"/>
    </source>
</evidence>
<reference evidence="11 12" key="1">
    <citation type="submission" date="2019-09" db="EMBL/GenBank/DDBJ databases">
        <title>FDA dAtabase for Regulatory Grade micrObial Sequences (FDA-ARGOS): Supporting development and validation of Infectious Disease Dx tests.</title>
        <authorList>
            <person name="Sciortino C."/>
            <person name="Tallon L."/>
            <person name="Sadzewicz L."/>
            <person name="Vavikolanu K."/>
            <person name="Mehta A."/>
            <person name="Aluvathingal J."/>
            <person name="Nadendla S."/>
            <person name="Nandy P."/>
            <person name="Geyer C."/>
            <person name="Yan Y."/>
            <person name="Sichtig H."/>
        </authorList>
    </citation>
    <scope>NUCLEOTIDE SEQUENCE [LARGE SCALE GENOMIC DNA]</scope>
    <source>
        <strain evidence="11 12">FDAARGOS_664</strain>
    </source>
</reference>
<feature type="domain" description="Penicillin-binding protein transpeptidase" evidence="10">
    <location>
        <begin position="38"/>
        <end position="257"/>
    </location>
</feature>
<dbReference type="PROSITE" id="PS00337">
    <property type="entry name" value="BETA_LACTAMASE_D"/>
    <property type="match status" value="1"/>
</dbReference>
<feature type="chain" id="PRO_5025054754" description="Beta-lactamase" evidence="9">
    <location>
        <begin position="23"/>
        <end position="276"/>
    </location>
</feature>
<dbReference type="AlphaFoldDB" id="A0A5P2H1D7"/>